<comment type="caution">
    <text evidence="1">The sequence shown here is derived from an EMBL/GenBank/DDBJ whole genome shotgun (WGS) entry which is preliminary data.</text>
</comment>
<dbReference type="EMBL" id="LAZR01000234">
    <property type="protein sequence ID" value="KKN80229.1"/>
    <property type="molecule type" value="Genomic_DNA"/>
</dbReference>
<dbReference type="AlphaFoldDB" id="A0A0F9TLT6"/>
<evidence type="ECO:0000313" key="1">
    <source>
        <dbReference type="EMBL" id="KKN80229.1"/>
    </source>
</evidence>
<accession>A0A0F9TLT6</accession>
<protein>
    <submittedName>
        <fullName evidence="1">Uncharacterized protein</fullName>
    </submittedName>
</protein>
<proteinExistence type="predicted"/>
<reference evidence="1" key="1">
    <citation type="journal article" date="2015" name="Nature">
        <title>Complex archaea that bridge the gap between prokaryotes and eukaryotes.</title>
        <authorList>
            <person name="Spang A."/>
            <person name="Saw J.H."/>
            <person name="Jorgensen S.L."/>
            <person name="Zaremba-Niedzwiedzka K."/>
            <person name="Martijn J."/>
            <person name="Lind A.E."/>
            <person name="van Eijk R."/>
            <person name="Schleper C."/>
            <person name="Guy L."/>
            <person name="Ettema T.J."/>
        </authorList>
    </citation>
    <scope>NUCLEOTIDE SEQUENCE</scope>
</reference>
<sequence length="156" mass="17863">MSSSVLDITEHWRTGNELRRTECFVDYRDAVAYIRKVVDEAIERPRQKEALREVHGLCKAIELDCFRLIGKEIHTNQTPEDKTTGPRPLTGRLVAVLSSGQGLVLTDTLRELRAVPGSDKKVHVRHGFVISFQKLSDFERKQRKGKKVRKVKKGKK</sequence>
<name>A0A0F9TLT6_9ZZZZ</name>
<organism evidence="1">
    <name type="scientific">marine sediment metagenome</name>
    <dbReference type="NCBI Taxonomy" id="412755"/>
    <lineage>
        <taxon>unclassified sequences</taxon>
        <taxon>metagenomes</taxon>
        <taxon>ecological metagenomes</taxon>
    </lineage>
</organism>
<gene>
    <name evidence="1" type="ORF">LCGC14_0331980</name>
</gene>